<accession>A0AAD8QDI0</accession>
<name>A0AAD8QDI0_9PEZI</name>
<dbReference type="AlphaFoldDB" id="A0AAD8QDI0"/>
<reference evidence="2" key="1">
    <citation type="submission" date="2021-06" db="EMBL/GenBank/DDBJ databases">
        <title>Comparative genomics, transcriptomics and evolutionary studies reveal genomic signatures of adaptation to plant cell wall in hemibiotrophic fungi.</title>
        <authorList>
            <consortium name="DOE Joint Genome Institute"/>
            <person name="Baroncelli R."/>
            <person name="Diaz J.F."/>
            <person name="Benocci T."/>
            <person name="Peng M."/>
            <person name="Battaglia E."/>
            <person name="Haridas S."/>
            <person name="Andreopoulos W."/>
            <person name="Labutti K."/>
            <person name="Pangilinan J."/>
            <person name="Floch G.L."/>
            <person name="Makela M.R."/>
            <person name="Henrissat B."/>
            <person name="Grigoriev I.V."/>
            <person name="Crouch J.A."/>
            <person name="De Vries R.P."/>
            <person name="Sukno S.A."/>
            <person name="Thon M.R."/>
        </authorList>
    </citation>
    <scope>NUCLEOTIDE SEQUENCE</scope>
    <source>
        <strain evidence="2">CBS 125086</strain>
    </source>
</reference>
<feature type="signal peptide" evidence="1">
    <location>
        <begin position="1"/>
        <end position="22"/>
    </location>
</feature>
<sequence length="108" mass="11680">MNLLAAPLLLFVVLQFSASVSSQWLRSEMLPTVARACSQSNESPPGNGDSLPGHHVTRLFCLERWSSSCRVPNLAISSGHVSDGFSLHAYDFVSSTKLSRTIGRVSCT</sequence>
<organism evidence="2 3">
    <name type="scientific">Colletotrichum navitas</name>
    <dbReference type="NCBI Taxonomy" id="681940"/>
    <lineage>
        <taxon>Eukaryota</taxon>
        <taxon>Fungi</taxon>
        <taxon>Dikarya</taxon>
        <taxon>Ascomycota</taxon>
        <taxon>Pezizomycotina</taxon>
        <taxon>Sordariomycetes</taxon>
        <taxon>Hypocreomycetidae</taxon>
        <taxon>Glomerellales</taxon>
        <taxon>Glomerellaceae</taxon>
        <taxon>Colletotrichum</taxon>
        <taxon>Colletotrichum graminicola species complex</taxon>
    </lineage>
</organism>
<evidence type="ECO:0008006" key="4">
    <source>
        <dbReference type="Google" id="ProtNLM"/>
    </source>
</evidence>
<evidence type="ECO:0000256" key="1">
    <source>
        <dbReference type="SAM" id="SignalP"/>
    </source>
</evidence>
<dbReference type="Proteomes" id="UP001230504">
    <property type="component" value="Unassembled WGS sequence"/>
</dbReference>
<proteinExistence type="predicted"/>
<comment type="caution">
    <text evidence="2">The sequence shown here is derived from an EMBL/GenBank/DDBJ whole genome shotgun (WGS) entry which is preliminary data.</text>
</comment>
<dbReference type="EMBL" id="JAHLJV010000001">
    <property type="protein sequence ID" value="KAK1600653.1"/>
    <property type="molecule type" value="Genomic_DNA"/>
</dbReference>
<gene>
    <name evidence="2" type="ORF">LY79DRAFT_26894</name>
</gene>
<feature type="chain" id="PRO_5042159486" description="Secreted protein" evidence="1">
    <location>
        <begin position="23"/>
        <end position="108"/>
    </location>
</feature>
<protein>
    <recommendedName>
        <fullName evidence="4">Secreted protein</fullName>
    </recommendedName>
</protein>
<dbReference type="GeneID" id="85436241"/>
<evidence type="ECO:0000313" key="2">
    <source>
        <dbReference type="EMBL" id="KAK1600653.1"/>
    </source>
</evidence>
<evidence type="ECO:0000313" key="3">
    <source>
        <dbReference type="Proteomes" id="UP001230504"/>
    </source>
</evidence>
<dbReference type="RefSeq" id="XP_060421149.1">
    <property type="nucleotide sequence ID" value="XM_060552001.1"/>
</dbReference>
<keyword evidence="1" id="KW-0732">Signal</keyword>
<keyword evidence="3" id="KW-1185">Reference proteome</keyword>